<dbReference type="SUPFAM" id="SSF50985">
    <property type="entry name" value="RCC1/BLIP-II"/>
    <property type="match status" value="1"/>
</dbReference>
<name>A0A383VZL5_TETOB</name>
<reference evidence="3 4" key="1">
    <citation type="submission" date="2016-10" db="EMBL/GenBank/DDBJ databases">
        <authorList>
            <person name="Cai Z."/>
        </authorList>
    </citation>
    <scope>NUCLEOTIDE SEQUENCE [LARGE SCALE GENOMIC DNA]</scope>
</reference>
<dbReference type="AlphaFoldDB" id="A0A383VZL5"/>
<dbReference type="InterPro" id="IPR009091">
    <property type="entry name" value="RCC1/BLIP-II"/>
</dbReference>
<dbReference type="GO" id="GO:0007165">
    <property type="term" value="P:signal transduction"/>
    <property type="evidence" value="ECO:0007669"/>
    <property type="project" value="TreeGrafter"/>
</dbReference>
<feature type="compositionally biased region" description="Polar residues" evidence="1">
    <location>
        <begin position="1"/>
        <end position="10"/>
    </location>
</feature>
<dbReference type="PANTHER" id="PTHR24046:SF5">
    <property type="entry name" value="EGF-LIKE DOMAIN-CONTAINING PROTEIN"/>
    <property type="match status" value="1"/>
</dbReference>
<organism evidence="3 4">
    <name type="scientific">Tetradesmus obliquus</name>
    <name type="common">Green alga</name>
    <name type="synonym">Acutodesmus obliquus</name>
    <dbReference type="NCBI Taxonomy" id="3088"/>
    <lineage>
        <taxon>Eukaryota</taxon>
        <taxon>Viridiplantae</taxon>
        <taxon>Chlorophyta</taxon>
        <taxon>core chlorophytes</taxon>
        <taxon>Chlorophyceae</taxon>
        <taxon>CS clade</taxon>
        <taxon>Sphaeropleales</taxon>
        <taxon>Scenedesmaceae</taxon>
        <taxon>Tetradesmus</taxon>
    </lineage>
</organism>
<feature type="domain" description="Peptidase C1A papain C-terminal" evidence="2">
    <location>
        <begin position="91"/>
        <end position="318"/>
    </location>
</feature>
<protein>
    <recommendedName>
        <fullName evidence="2">Peptidase C1A papain C-terminal domain-containing protein</fullName>
    </recommendedName>
</protein>
<dbReference type="Gene3D" id="3.90.70.10">
    <property type="entry name" value="Cysteine proteinases"/>
    <property type="match status" value="1"/>
</dbReference>
<dbReference type="Proteomes" id="UP000256970">
    <property type="component" value="Unassembled WGS sequence"/>
</dbReference>
<dbReference type="GO" id="GO:0008234">
    <property type="term" value="F:cysteine-type peptidase activity"/>
    <property type="evidence" value="ECO:0007669"/>
    <property type="project" value="InterPro"/>
</dbReference>
<dbReference type="GO" id="GO:0006508">
    <property type="term" value="P:proteolysis"/>
    <property type="evidence" value="ECO:0007669"/>
    <property type="project" value="InterPro"/>
</dbReference>
<dbReference type="PANTHER" id="PTHR24046">
    <property type="entry name" value="SIGNAL PEPTIDE, CUB AND EGF-LIKE DOMAIN-CONTAINING"/>
    <property type="match status" value="1"/>
</dbReference>
<dbReference type="InterPro" id="IPR011641">
    <property type="entry name" value="Tyr-kin_ephrin_A/B_rcpt-like"/>
</dbReference>
<dbReference type="EMBL" id="FNXT01000982">
    <property type="protein sequence ID" value="SZX70234.1"/>
    <property type="molecule type" value="Genomic_DNA"/>
</dbReference>
<dbReference type="CDD" id="cd02619">
    <property type="entry name" value="Peptidase_C1"/>
    <property type="match status" value="1"/>
</dbReference>
<proteinExistence type="predicted"/>
<dbReference type="InterPro" id="IPR038765">
    <property type="entry name" value="Papain-like_cys_pep_sf"/>
</dbReference>
<dbReference type="SUPFAM" id="SSF54001">
    <property type="entry name" value="Cysteine proteinases"/>
    <property type="match status" value="1"/>
</dbReference>
<evidence type="ECO:0000313" key="4">
    <source>
        <dbReference type="Proteomes" id="UP000256970"/>
    </source>
</evidence>
<keyword evidence="4" id="KW-1185">Reference proteome</keyword>
<evidence type="ECO:0000313" key="3">
    <source>
        <dbReference type="EMBL" id="SZX70234.1"/>
    </source>
</evidence>
<dbReference type="SMART" id="SM01411">
    <property type="entry name" value="Ephrin_rec_like"/>
    <property type="match status" value="5"/>
</dbReference>
<dbReference type="GO" id="GO:0005615">
    <property type="term" value="C:extracellular space"/>
    <property type="evidence" value="ECO:0007669"/>
    <property type="project" value="TreeGrafter"/>
</dbReference>
<evidence type="ECO:0000256" key="1">
    <source>
        <dbReference type="SAM" id="MobiDB-lite"/>
    </source>
</evidence>
<dbReference type="GO" id="GO:0009986">
    <property type="term" value="C:cell surface"/>
    <property type="evidence" value="ECO:0007669"/>
    <property type="project" value="TreeGrafter"/>
</dbReference>
<dbReference type="SUPFAM" id="SSF57184">
    <property type="entry name" value="Growth factor receptor domain"/>
    <property type="match status" value="1"/>
</dbReference>
<accession>A0A383VZL5</accession>
<dbReference type="InterPro" id="IPR052071">
    <property type="entry name" value="SCUB_EGF-like_domain"/>
</dbReference>
<dbReference type="InterPro" id="IPR009030">
    <property type="entry name" value="Growth_fac_rcpt_cys_sf"/>
</dbReference>
<dbReference type="Pfam" id="PF00112">
    <property type="entry name" value="Peptidase_C1"/>
    <property type="match status" value="1"/>
</dbReference>
<dbReference type="Pfam" id="PF07699">
    <property type="entry name" value="Ephrin_rec_like"/>
    <property type="match status" value="2"/>
</dbReference>
<feature type="region of interest" description="Disordered" evidence="1">
    <location>
        <begin position="1"/>
        <end position="21"/>
    </location>
</feature>
<dbReference type="STRING" id="3088.A0A383VZL5"/>
<dbReference type="SMART" id="SM00645">
    <property type="entry name" value="Pept_C1"/>
    <property type="match status" value="1"/>
</dbReference>
<gene>
    <name evidence="3" type="ORF">BQ4739_LOCUS10460</name>
</gene>
<sequence>MSITALSQGLNPPGDLGVSPAEAEKCDEHLADDFDALVKAANKLSTRADIMSKKVLDAPIGLQTKPGVSSCASSWDVLKNQLHVALAPAVYSTSMRSVTPLGRSYLPYVKNQGTCNTCVGQSNSGAVQAAVACRTLEDAQQPRFNFSALSLYYCQNFTTLHSCKSGWDNLDAASKIASNPQSLAPCKPLQDQNSTSLVPGACSAAFSCKHPTITVPKCGYVNLATFVDMQRHIRDHGAVVTRVNLYFPVFKDFFMATPDGTFNKTVLGSSSATESPVGHAIIVVGYDNIKREWTILNSWGGQWGDKVCPPGEQAVGTYLDKCGTCPGSTYKNSTGINLCRPCPVGKAINSSLPADHNSLDDCVCSPGRELAGDACKVCGLNQYKPAAGNEPCTACPAGSLTSGQQPSQHDELADCKCQPGSYMTAAGTCEICPSGTYSSAAGSFECQVCLDGFITVGSNAADHDSVFDCLCPAGYQLAAAGANDSMQQTCLVCPDNTYQASPSLQPCQACPPGTVTLGPAPGDHNSSTSCTCMAGQYKVGGSCSTCPANTFKTTPGEAACVPCPAGTATYTTSNPVDHNSASDCHTVFKLIDSGGTFSCGVVTSNSSIACWGSMPDIAVPISQLAWKSVTVGGFHACGILANDTVRCWSKDSDKASPTDPNLKFSSISAGGYQTCGLLLENSTIRCYSNPSYIFSYAGYDTVGQYTQLVPALSAAAAEYLQASAG</sequence>
<dbReference type="Gene3D" id="2.10.50.10">
    <property type="entry name" value="Tumor Necrosis Factor Receptor, subunit A, domain 2"/>
    <property type="match status" value="5"/>
</dbReference>
<evidence type="ECO:0000259" key="2">
    <source>
        <dbReference type="SMART" id="SM00645"/>
    </source>
</evidence>
<dbReference type="InterPro" id="IPR000668">
    <property type="entry name" value="Peptidase_C1A_C"/>
</dbReference>